<evidence type="ECO:0000256" key="2">
    <source>
        <dbReference type="HAMAP-Rule" id="MF_00048"/>
    </source>
</evidence>
<dbReference type="OrthoDB" id="9794876at2"/>
<comment type="caution">
    <text evidence="3">The sequence shown here is derived from an EMBL/GenBank/DDBJ whole genome shotgun (WGS) entry which is preliminary data.</text>
</comment>
<reference evidence="3 4" key="1">
    <citation type="journal article" date="2017" name="BMC Genomics">
        <title>Comparative genomic and phylogenomic analyses of the Bifidobacteriaceae family.</title>
        <authorList>
            <person name="Lugli G.A."/>
            <person name="Milani C."/>
            <person name="Turroni F."/>
            <person name="Duranti S."/>
            <person name="Mancabelli L."/>
            <person name="Mangifesta M."/>
            <person name="Ferrario C."/>
            <person name="Modesto M."/>
            <person name="Mattarelli P."/>
            <person name="Jiri K."/>
            <person name="van Sinderen D."/>
            <person name="Ventura M."/>
        </authorList>
    </citation>
    <scope>NUCLEOTIDE SEQUENCE [LARGE SCALE GENOMIC DNA]</scope>
    <source>
        <strain evidence="3 4">LMG 21773</strain>
    </source>
</reference>
<dbReference type="PANTHER" id="PTHR34039">
    <property type="entry name" value="UPF0102 PROTEIN YRAN"/>
    <property type="match status" value="1"/>
</dbReference>
<dbReference type="Pfam" id="PF02021">
    <property type="entry name" value="UPF0102"/>
    <property type="match status" value="1"/>
</dbReference>
<keyword evidence="4" id="KW-1185">Reference proteome</keyword>
<protein>
    <recommendedName>
        <fullName evidence="2">UPF0102 protein AEAE_0368</fullName>
    </recommendedName>
</protein>
<gene>
    <name evidence="3" type="ORF">AEAE_0368</name>
</gene>
<dbReference type="InterPro" id="IPR011335">
    <property type="entry name" value="Restrct_endonuc-II-like"/>
</dbReference>
<dbReference type="GO" id="GO:0004519">
    <property type="term" value="F:endonuclease activity"/>
    <property type="evidence" value="ECO:0007669"/>
    <property type="project" value="UniProtKB-KW"/>
</dbReference>
<keyword evidence="3" id="KW-0540">Nuclease</keyword>
<dbReference type="RefSeq" id="WP_158520468.1">
    <property type="nucleotide sequence ID" value="NZ_JACBYZ010000001.1"/>
</dbReference>
<organism evidence="3 4">
    <name type="scientific">Aeriscardovia aeriphila</name>
    <dbReference type="NCBI Taxonomy" id="218139"/>
    <lineage>
        <taxon>Bacteria</taxon>
        <taxon>Bacillati</taxon>
        <taxon>Actinomycetota</taxon>
        <taxon>Actinomycetes</taxon>
        <taxon>Bifidobacteriales</taxon>
        <taxon>Bifidobacteriaceae</taxon>
        <taxon>Aeriscardovia</taxon>
    </lineage>
</organism>
<dbReference type="CDD" id="cd20736">
    <property type="entry name" value="PoNe_Nuclease"/>
    <property type="match status" value="1"/>
</dbReference>
<evidence type="ECO:0000313" key="3">
    <source>
        <dbReference type="EMBL" id="OZG55880.1"/>
    </source>
</evidence>
<dbReference type="PANTHER" id="PTHR34039:SF1">
    <property type="entry name" value="UPF0102 PROTEIN YRAN"/>
    <property type="match status" value="1"/>
</dbReference>
<name>A0A261F9Q3_9BIFI</name>
<evidence type="ECO:0000313" key="4">
    <source>
        <dbReference type="Proteomes" id="UP000228976"/>
    </source>
</evidence>
<dbReference type="EMBL" id="MWWU01000002">
    <property type="protein sequence ID" value="OZG55880.1"/>
    <property type="molecule type" value="Genomic_DNA"/>
</dbReference>
<dbReference type="InterPro" id="IPR003509">
    <property type="entry name" value="UPF0102_YraN-like"/>
</dbReference>
<keyword evidence="3" id="KW-0255">Endonuclease</keyword>
<keyword evidence="3" id="KW-0378">Hydrolase</keyword>
<dbReference type="NCBIfam" id="NF009154">
    <property type="entry name" value="PRK12497.3-3"/>
    <property type="match status" value="1"/>
</dbReference>
<dbReference type="InterPro" id="IPR011856">
    <property type="entry name" value="tRNA_endonuc-like_dom_sf"/>
</dbReference>
<dbReference type="Gene3D" id="3.40.1350.10">
    <property type="match status" value="1"/>
</dbReference>
<sequence>MITFPETFIQPHSCTNDCLPALPASSLHVDMNVTQQCLGALGESLAARHLMHDGWKIIARNFRTRYGELDLIALEPHNQLVFIEVKTRRANRSAEFGYPEEAVTRTKQIHLRRAESVWLSTHPRTFFSPEVRNDVVSITVFPDRIALHHFRGAF</sequence>
<dbReference type="AlphaFoldDB" id="A0A261F9Q3"/>
<proteinExistence type="inferred from homology"/>
<comment type="similarity">
    <text evidence="1 2">Belongs to the UPF0102 family.</text>
</comment>
<dbReference type="Proteomes" id="UP000228976">
    <property type="component" value="Unassembled WGS sequence"/>
</dbReference>
<evidence type="ECO:0000256" key="1">
    <source>
        <dbReference type="ARBA" id="ARBA00006738"/>
    </source>
</evidence>
<dbReference type="GO" id="GO:0003676">
    <property type="term" value="F:nucleic acid binding"/>
    <property type="evidence" value="ECO:0007669"/>
    <property type="project" value="InterPro"/>
</dbReference>
<dbReference type="HAMAP" id="MF_00048">
    <property type="entry name" value="UPF0102"/>
    <property type="match status" value="1"/>
</dbReference>
<accession>A0A261F9Q3</accession>
<dbReference type="SUPFAM" id="SSF52980">
    <property type="entry name" value="Restriction endonuclease-like"/>
    <property type="match status" value="1"/>
</dbReference>